<feature type="region of interest" description="Disordered" evidence="2">
    <location>
        <begin position="113"/>
        <end position="177"/>
    </location>
</feature>
<proteinExistence type="predicted"/>
<comment type="caution">
    <text evidence="3">The sequence shown here is derived from an EMBL/GenBank/DDBJ whole genome shotgun (WGS) entry which is preliminary data.</text>
</comment>
<keyword evidence="1" id="KW-0175">Coiled coil</keyword>
<dbReference type="Proteomes" id="UP001383192">
    <property type="component" value="Unassembled WGS sequence"/>
</dbReference>
<feature type="region of interest" description="Disordered" evidence="2">
    <location>
        <begin position="23"/>
        <end position="94"/>
    </location>
</feature>
<keyword evidence="4" id="KW-1185">Reference proteome</keyword>
<name>A0AAW0CLW0_9AGAR</name>
<evidence type="ECO:0000256" key="2">
    <source>
        <dbReference type="SAM" id="MobiDB-lite"/>
    </source>
</evidence>
<feature type="compositionally biased region" description="Polar residues" evidence="2">
    <location>
        <begin position="41"/>
        <end position="80"/>
    </location>
</feature>
<evidence type="ECO:0000313" key="3">
    <source>
        <dbReference type="EMBL" id="KAK7040834.1"/>
    </source>
</evidence>
<protein>
    <submittedName>
        <fullName evidence="3">Uncharacterized protein</fullName>
    </submittedName>
</protein>
<accession>A0AAW0CLW0</accession>
<dbReference type="EMBL" id="JAYKXP010000035">
    <property type="protein sequence ID" value="KAK7040834.1"/>
    <property type="molecule type" value="Genomic_DNA"/>
</dbReference>
<gene>
    <name evidence="3" type="ORF">VNI00_009430</name>
</gene>
<feature type="coiled-coil region" evidence="1">
    <location>
        <begin position="290"/>
        <end position="328"/>
    </location>
</feature>
<sequence length="339" mass="37005">MTSETTKKQRMCRKCLPQVHLMKECPSYSRGRQRGKKRDSQNTSLTSSGAIDASSQPCEPTSSNDSGPQAIGSENTSSFDTPGAPLPEESLSQASAAANGISNIPIDPAILAPPQPLFLPSPQSSPFQTPRRQRSASVGSMNLLDGHDSPGHSLASSSVTPSSVSSTPSRRERASKKKPIFGHVTGVYRGTRHLSCFRTRQAINPGKIRTLNVPKRFYDRTRSLMTKLEDLATETGCWLYFNAQLPTSQHPFIHYTSERLRSEGGELMDTVHQASKRMYSSLQAARRRDVSQIAADLETARDELTRAKEAEEAALKKAEEYRTALEAAGINIASTIAVT</sequence>
<evidence type="ECO:0000313" key="4">
    <source>
        <dbReference type="Proteomes" id="UP001383192"/>
    </source>
</evidence>
<feature type="compositionally biased region" description="Low complexity" evidence="2">
    <location>
        <begin position="120"/>
        <end position="130"/>
    </location>
</feature>
<dbReference type="AlphaFoldDB" id="A0AAW0CLW0"/>
<reference evidence="3 4" key="1">
    <citation type="submission" date="2024-01" db="EMBL/GenBank/DDBJ databases">
        <title>A draft genome for a cacao thread blight-causing isolate of Paramarasmius palmivorus.</title>
        <authorList>
            <person name="Baruah I.K."/>
            <person name="Bukari Y."/>
            <person name="Amoako-Attah I."/>
            <person name="Meinhardt L.W."/>
            <person name="Bailey B.A."/>
            <person name="Cohen S.P."/>
        </authorList>
    </citation>
    <scope>NUCLEOTIDE SEQUENCE [LARGE SCALE GENOMIC DNA]</scope>
    <source>
        <strain evidence="3 4">GH-12</strain>
    </source>
</reference>
<feature type="compositionally biased region" description="Low complexity" evidence="2">
    <location>
        <begin position="156"/>
        <end position="168"/>
    </location>
</feature>
<evidence type="ECO:0000256" key="1">
    <source>
        <dbReference type="SAM" id="Coils"/>
    </source>
</evidence>
<organism evidence="3 4">
    <name type="scientific">Paramarasmius palmivorus</name>
    <dbReference type="NCBI Taxonomy" id="297713"/>
    <lineage>
        <taxon>Eukaryota</taxon>
        <taxon>Fungi</taxon>
        <taxon>Dikarya</taxon>
        <taxon>Basidiomycota</taxon>
        <taxon>Agaricomycotina</taxon>
        <taxon>Agaricomycetes</taxon>
        <taxon>Agaricomycetidae</taxon>
        <taxon>Agaricales</taxon>
        <taxon>Marasmiineae</taxon>
        <taxon>Marasmiaceae</taxon>
        <taxon>Paramarasmius</taxon>
    </lineage>
</organism>